<dbReference type="InterPro" id="IPR006977">
    <property type="entry name" value="Yip1_dom"/>
</dbReference>
<accession>A0AAU8JZW6</accession>
<dbReference type="Pfam" id="PF04893">
    <property type="entry name" value="Yip1"/>
    <property type="match status" value="1"/>
</dbReference>
<evidence type="ECO:0000256" key="4">
    <source>
        <dbReference type="ARBA" id="ARBA00023136"/>
    </source>
</evidence>
<evidence type="ECO:0000259" key="7">
    <source>
        <dbReference type="Pfam" id="PF04893"/>
    </source>
</evidence>
<keyword evidence="2 6" id="KW-0812">Transmembrane</keyword>
<evidence type="ECO:0000256" key="1">
    <source>
        <dbReference type="ARBA" id="ARBA00004141"/>
    </source>
</evidence>
<proteinExistence type="predicted"/>
<feature type="transmembrane region" description="Helical" evidence="6">
    <location>
        <begin position="163"/>
        <end position="184"/>
    </location>
</feature>
<feature type="domain" description="Yip1" evidence="7">
    <location>
        <begin position="146"/>
        <end position="308"/>
    </location>
</feature>
<feature type="transmembrane region" description="Helical" evidence="6">
    <location>
        <begin position="263"/>
        <end position="283"/>
    </location>
</feature>
<feature type="compositionally biased region" description="Low complexity" evidence="5">
    <location>
        <begin position="21"/>
        <end position="31"/>
    </location>
</feature>
<evidence type="ECO:0000256" key="3">
    <source>
        <dbReference type="ARBA" id="ARBA00022989"/>
    </source>
</evidence>
<reference evidence="8" key="1">
    <citation type="submission" date="2024-06" db="EMBL/GenBank/DDBJ databases">
        <title>The genome sequences of Kitasatospora sp. strain HUAS MG31.</title>
        <authorList>
            <person name="Mo P."/>
        </authorList>
    </citation>
    <scope>NUCLEOTIDE SEQUENCE</scope>
    <source>
        <strain evidence="8">HUAS MG31</strain>
    </source>
</reference>
<keyword evidence="3 6" id="KW-1133">Transmembrane helix</keyword>
<keyword evidence="4 6" id="KW-0472">Membrane</keyword>
<dbReference type="KEGG" id="kcm:ABWK59_17265"/>
<feature type="compositionally biased region" description="Low complexity" evidence="5">
    <location>
        <begin position="90"/>
        <end position="103"/>
    </location>
</feature>
<evidence type="ECO:0000256" key="5">
    <source>
        <dbReference type="SAM" id="MobiDB-lite"/>
    </source>
</evidence>
<feature type="transmembrane region" description="Helical" evidence="6">
    <location>
        <begin position="295"/>
        <end position="314"/>
    </location>
</feature>
<comment type="subcellular location">
    <subcellularLocation>
        <location evidence="1">Membrane</location>
        <topology evidence="1">Multi-pass membrane protein</topology>
    </subcellularLocation>
</comment>
<feature type="transmembrane region" description="Helical" evidence="6">
    <location>
        <begin position="196"/>
        <end position="223"/>
    </location>
</feature>
<sequence>MAGNRHDNGQGGDPRQGWAASGQQPYGGNQPYGPPSGEPEYFTAPHPQASHPQPPQGGDRYAGDQPGHTRAFAVGEEPYGPYDPYPPQQPYGGEPYAEGAYGDDPYGGYDQGGYGAEDNVAVYRAGGQSAPQVSGPPLPWRALLVGIYREPARTFARMRDHQVWLPALAVSLIYGVLAVFALGSTRQDVVNSTFSVAAWSIVAAAIGFTVAGGMLGAVTFGLARQFGGDGPWQSTVGLAVLIGWTTDAPRLLLALFLPTGNMVVQVVGWITWLICAVLLTTMVRRIHDLPWGKAAGAAALQLLALLVLIKLPTLG</sequence>
<gene>
    <name evidence="8" type="ORF">ABWK59_17265</name>
</gene>
<evidence type="ECO:0000256" key="2">
    <source>
        <dbReference type="ARBA" id="ARBA00022692"/>
    </source>
</evidence>
<evidence type="ECO:0000256" key="6">
    <source>
        <dbReference type="SAM" id="Phobius"/>
    </source>
</evidence>
<evidence type="ECO:0000313" key="8">
    <source>
        <dbReference type="EMBL" id="XCM80543.1"/>
    </source>
</evidence>
<feature type="transmembrane region" description="Helical" evidence="6">
    <location>
        <begin position="235"/>
        <end position="257"/>
    </location>
</feature>
<dbReference type="GO" id="GO:0016020">
    <property type="term" value="C:membrane"/>
    <property type="evidence" value="ECO:0007669"/>
    <property type="project" value="UniProtKB-SubCell"/>
</dbReference>
<organism evidence="8">
    <name type="scientific">Kitasatospora camelliae</name>
    <dbReference type="NCBI Taxonomy" id="3156397"/>
    <lineage>
        <taxon>Bacteria</taxon>
        <taxon>Bacillati</taxon>
        <taxon>Actinomycetota</taxon>
        <taxon>Actinomycetes</taxon>
        <taxon>Kitasatosporales</taxon>
        <taxon>Streptomycetaceae</taxon>
        <taxon>Kitasatospora</taxon>
    </lineage>
</organism>
<dbReference type="RefSeq" id="WP_354641479.1">
    <property type="nucleotide sequence ID" value="NZ_CP159872.1"/>
</dbReference>
<dbReference type="EMBL" id="CP159872">
    <property type="protein sequence ID" value="XCM80543.1"/>
    <property type="molecule type" value="Genomic_DNA"/>
</dbReference>
<protein>
    <submittedName>
        <fullName evidence="8">Yip1 family protein</fullName>
    </submittedName>
</protein>
<name>A0AAU8JZW6_9ACTN</name>
<feature type="region of interest" description="Disordered" evidence="5">
    <location>
        <begin position="1"/>
        <end position="103"/>
    </location>
</feature>
<dbReference type="AlphaFoldDB" id="A0AAU8JZW6"/>